<reference evidence="4" key="1">
    <citation type="journal article" date="2011" name="PLoS Genet.">
        <title>Azospirillum genomes reveal transition of bacteria from aquatic to terrestrial environments.</title>
        <authorList>
            <person name="Wisniewski-Dye F."/>
            <person name="Borziak K."/>
            <person name="Khalsa-Moyers G."/>
            <person name="Alexandre G."/>
            <person name="Sukharnikov L.O."/>
            <person name="Wuichet K."/>
            <person name="Hurst G.B."/>
            <person name="McDonald W.H."/>
            <person name="Robertson J.S."/>
            <person name="Barbe V."/>
            <person name="Calteau A."/>
            <person name="Rouy Z."/>
            <person name="Mangenot S."/>
            <person name="Prigent-Combaret C."/>
            <person name="Normand P."/>
            <person name="Boyer M."/>
            <person name="Siguier P."/>
            <person name="Dessaux Y."/>
            <person name="Elmerich C."/>
            <person name="Condemine G."/>
            <person name="Krishnen G."/>
            <person name="Kennedy I."/>
            <person name="Paterson A.H."/>
            <person name="Gonzalez V."/>
            <person name="Mavingui P."/>
            <person name="Zhulin I.B."/>
        </authorList>
    </citation>
    <scope>NUCLEOTIDE SEQUENCE [LARGE SCALE GENOMIC DNA]</scope>
    <source>
        <strain evidence="4">4B</strain>
    </source>
</reference>
<evidence type="ECO:0000313" key="3">
    <source>
        <dbReference type="EMBL" id="CBS87879.1"/>
    </source>
</evidence>
<dbReference type="EMBL" id="FQ311868">
    <property type="protein sequence ID" value="CBS87879.1"/>
    <property type="molecule type" value="Genomic_DNA"/>
</dbReference>
<dbReference type="Proteomes" id="UP000005667">
    <property type="component" value="Chromosome"/>
</dbReference>
<protein>
    <submittedName>
        <fullName evidence="3">Uncharacterized protein</fullName>
    </submittedName>
</protein>
<dbReference type="STRING" id="862719.AZOLI_2689"/>
<gene>
    <name evidence="3" type="ordered locus">AZOLI_2689</name>
</gene>
<evidence type="ECO:0000256" key="1">
    <source>
        <dbReference type="SAM" id="MobiDB-lite"/>
    </source>
</evidence>
<keyword evidence="2" id="KW-0812">Transmembrane</keyword>
<name>G7Z604_AZOL4</name>
<proteinExistence type="predicted"/>
<feature type="compositionally biased region" description="Basic and acidic residues" evidence="1">
    <location>
        <begin position="1"/>
        <end position="19"/>
    </location>
</feature>
<organism evidence="3 4">
    <name type="scientific">Azospirillum lipoferum (strain 4B)</name>
    <dbReference type="NCBI Taxonomy" id="862719"/>
    <lineage>
        <taxon>Bacteria</taxon>
        <taxon>Pseudomonadati</taxon>
        <taxon>Pseudomonadota</taxon>
        <taxon>Alphaproteobacteria</taxon>
        <taxon>Rhodospirillales</taxon>
        <taxon>Azospirillaceae</taxon>
        <taxon>Azospirillum</taxon>
    </lineage>
</organism>
<evidence type="ECO:0000313" key="4">
    <source>
        <dbReference type="Proteomes" id="UP000005667"/>
    </source>
</evidence>
<keyword evidence="2" id="KW-0472">Membrane</keyword>
<dbReference type="HOGENOM" id="CLU_2434553_0_0_5"/>
<feature type="transmembrane region" description="Helical" evidence="2">
    <location>
        <begin position="61"/>
        <end position="85"/>
    </location>
</feature>
<keyword evidence="2" id="KW-1133">Transmembrane helix</keyword>
<feature type="region of interest" description="Disordered" evidence="1">
    <location>
        <begin position="1"/>
        <end position="51"/>
    </location>
</feature>
<dbReference type="AlphaFoldDB" id="G7Z604"/>
<dbReference type="RefSeq" id="WP_014248862.1">
    <property type="nucleotide sequence ID" value="NC_016622.1"/>
</dbReference>
<keyword evidence="4" id="KW-1185">Reference proteome</keyword>
<dbReference type="KEGG" id="ali:AZOLI_2689"/>
<sequence>MMAERRTKSWNEGWSDRDAGGGLSGEVADEAADGTDPHPAVGQPTCRPSSWQDREGRLVEALLECTTIAGLFALLFALFVLFGAAHTLAP</sequence>
<evidence type="ECO:0000256" key="2">
    <source>
        <dbReference type="SAM" id="Phobius"/>
    </source>
</evidence>
<accession>G7Z604</accession>